<dbReference type="Proteomes" id="UP001148786">
    <property type="component" value="Unassembled WGS sequence"/>
</dbReference>
<evidence type="ECO:0000313" key="2">
    <source>
        <dbReference type="Proteomes" id="UP001148786"/>
    </source>
</evidence>
<reference evidence="1" key="1">
    <citation type="submission" date="2022-07" db="EMBL/GenBank/DDBJ databases">
        <title>Genome Sequence of Agrocybe chaxingu.</title>
        <authorList>
            <person name="Buettner E."/>
        </authorList>
    </citation>
    <scope>NUCLEOTIDE SEQUENCE</scope>
    <source>
        <strain evidence="1">MP-N11</strain>
    </source>
</reference>
<gene>
    <name evidence="1" type="ORF">NLJ89_g9635</name>
</gene>
<evidence type="ECO:0000313" key="1">
    <source>
        <dbReference type="EMBL" id="KAJ3500797.1"/>
    </source>
</evidence>
<evidence type="ECO:0008006" key="3">
    <source>
        <dbReference type="Google" id="ProtNLM"/>
    </source>
</evidence>
<proteinExistence type="predicted"/>
<dbReference type="EMBL" id="JANKHO010001543">
    <property type="protein sequence ID" value="KAJ3500797.1"/>
    <property type="molecule type" value="Genomic_DNA"/>
</dbReference>
<sequence length="133" mass="15300">MFQIVQPVISNISSGDEKSAAANAMQLWAFRKTNTVMKLPVELLCIIFDMLDPRPAYREWKKYIAHIEAENDKYDTCSPPEREPPPAPTHFPHHLARVCQRWNDVLAGLSSRWANLIVFIDHDLEETLADLEI</sequence>
<protein>
    <recommendedName>
        <fullName evidence="3">F-box domain-containing protein</fullName>
    </recommendedName>
</protein>
<dbReference type="AlphaFoldDB" id="A0A9W8JSC0"/>
<comment type="caution">
    <text evidence="1">The sequence shown here is derived from an EMBL/GenBank/DDBJ whole genome shotgun (WGS) entry which is preliminary data.</text>
</comment>
<keyword evidence="2" id="KW-1185">Reference proteome</keyword>
<organism evidence="1 2">
    <name type="scientific">Agrocybe chaxingu</name>
    <dbReference type="NCBI Taxonomy" id="84603"/>
    <lineage>
        <taxon>Eukaryota</taxon>
        <taxon>Fungi</taxon>
        <taxon>Dikarya</taxon>
        <taxon>Basidiomycota</taxon>
        <taxon>Agaricomycotina</taxon>
        <taxon>Agaricomycetes</taxon>
        <taxon>Agaricomycetidae</taxon>
        <taxon>Agaricales</taxon>
        <taxon>Agaricineae</taxon>
        <taxon>Strophariaceae</taxon>
        <taxon>Agrocybe</taxon>
    </lineage>
</organism>
<accession>A0A9W8JSC0</accession>
<name>A0A9W8JSC0_9AGAR</name>